<dbReference type="CDD" id="cd01450">
    <property type="entry name" value="vWFA_subfamily_ECM"/>
    <property type="match status" value="1"/>
</dbReference>
<dbReference type="InterPro" id="IPR002035">
    <property type="entry name" value="VWF_A"/>
</dbReference>
<accession>A0A2T7NMH6</accession>
<dbReference type="OrthoDB" id="10256829at2759"/>
<dbReference type="AlphaFoldDB" id="A0A2T7NMH6"/>
<comment type="caution">
    <text evidence="3">The sequence shown here is derived from an EMBL/GenBank/DDBJ whole genome shotgun (WGS) entry which is preliminary data.</text>
</comment>
<evidence type="ECO:0000259" key="2">
    <source>
        <dbReference type="PROSITE" id="PS50234"/>
    </source>
</evidence>
<gene>
    <name evidence="3" type="ORF">C0Q70_18190</name>
</gene>
<proteinExistence type="predicted"/>
<dbReference type="PRINTS" id="PR00453">
    <property type="entry name" value="VWFADOMAIN"/>
</dbReference>
<feature type="domain" description="VWFA" evidence="2">
    <location>
        <begin position="187"/>
        <end position="360"/>
    </location>
</feature>
<keyword evidence="4" id="KW-1185">Reference proteome</keyword>
<dbReference type="Gene3D" id="3.40.50.410">
    <property type="entry name" value="von Willebrand factor, type A domain"/>
    <property type="match status" value="1"/>
</dbReference>
<dbReference type="PANTHER" id="PTHR24020:SF20">
    <property type="entry name" value="PH DOMAIN-CONTAINING PROTEIN"/>
    <property type="match status" value="1"/>
</dbReference>
<protein>
    <recommendedName>
        <fullName evidence="2">VWFA domain-containing protein</fullName>
    </recommendedName>
</protein>
<evidence type="ECO:0000256" key="1">
    <source>
        <dbReference type="SAM" id="SignalP"/>
    </source>
</evidence>
<dbReference type="EMBL" id="PZQS01000011">
    <property type="protein sequence ID" value="PVD22380.1"/>
    <property type="molecule type" value="Genomic_DNA"/>
</dbReference>
<dbReference type="PANTHER" id="PTHR24020">
    <property type="entry name" value="COLLAGEN ALPHA"/>
    <property type="match status" value="1"/>
</dbReference>
<sequence length="487" mass="53393">MAIKWCVPLLLLSMMYGVSNAQDITRQEMAMGPQVVEAVVDIIHRACVLPQDYFLLRRLAYVESRDGTEPSTFRQGFYGGIWQINEEMYESTKTSPYLEPMKINIANNLKIHWDSTSWTNLVKPLYSGLGAALFVVFTTRDIGIPRTIASQDSFWRKSNWYFVSNAENFTALASILQPGCQRQVDLELAFIVDTSSSISSEDFIKTKQFVLNVTSIFDLDNGRVRVAVITYSSHANVTVGLGDAPSRASLMSAINKLSYESGGTETAAALTLAKQAVFSRSRPSAVKVAVLITDGKSQDAQDTETAARQLKSNSDVLLLVVGVGDLIDENELHKTASQPSCTHVFKVASYDQIEEIGETIQHLTCRAPLILSMNSTVSCTFGNCPPYAIPVTSSGGIIKARSTCNSPIQLYSAYDVPYPVHSISNVTETIYIGGRVSIVHIPAPQTVPAYFYVSLNQTGVNSINQCTVTLTASPYGKTFFLTLFGEK</sequence>
<reference evidence="3 4" key="1">
    <citation type="submission" date="2018-04" db="EMBL/GenBank/DDBJ databases">
        <title>The genome of golden apple snail Pomacea canaliculata provides insight into stress tolerance and invasive adaptation.</title>
        <authorList>
            <person name="Liu C."/>
            <person name="Liu B."/>
            <person name="Ren Y."/>
            <person name="Zhang Y."/>
            <person name="Wang H."/>
            <person name="Li S."/>
            <person name="Jiang F."/>
            <person name="Yin L."/>
            <person name="Zhang G."/>
            <person name="Qian W."/>
            <person name="Fan W."/>
        </authorList>
    </citation>
    <scope>NUCLEOTIDE SEQUENCE [LARGE SCALE GENOMIC DNA]</scope>
    <source>
        <strain evidence="3">SZHN2017</strain>
        <tissue evidence="3">Muscle</tissue>
    </source>
</reference>
<dbReference type="Pfam" id="PF00092">
    <property type="entry name" value="VWA"/>
    <property type="match status" value="1"/>
</dbReference>
<dbReference type="InterPro" id="IPR050525">
    <property type="entry name" value="ECM_Assembly_Org"/>
</dbReference>
<name>A0A2T7NMH6_POMCA</name>
<organism evidence="3 4">
    <name type="scientific">Pomacea canaliculata</name>
    <name type="common">Golden apple snail</name>
    <dbReference type="NCBI Taxonomy" id="400727"/>
    <lineage>
        <taxon>Eukaryota</taxon>
        <taxon>Metazoa</taxon>
        <taxon>Spiralia</taxon>
        <taxon>Lophotrochozoa</taxon>
        <taxon>Mollusca</taxon>
        <taxon>Gastropoda</taxon>
        <taxon>Caenogastropoda</taxon>
        <taxon>Architaenioglossa</taxon>
        <taxon>Ampullarioidea</taxon>
        <taxon>Ampullariidae</taxon>
        <taxon>Pomacea</taxon>
    </lineage>
</organism>
<dbReference type="InterPro" id="IPR036465">
    <property type="entry name" value="vWFA_dom_sf"/>
</dbReference>
<dbReference type="SMART" id="SM00327">
    <property type="entry name" value="VWA"/>
    <property type="match status" value="1"/>
</dbReference>
<keyword evidence="1" id="KW-0732">Signal</keyword>
<dbReference type="Proteomes" id="UP000245119">
    <property type="component" value="Linkage Group LG11"/>
</dbReference>
<feature type="chain" id="PRO_5015550025" description="VWFA domain-containing protein" evidence="1">
    <location>
        <begin position="22"/>
        <end position="487"/>
    </location>
</feature>
<evidence type="ECO:0000313" key="4">
    <source>
        <dbReference type="Proteomes" id="UP000245119"/>
    </source>
</evidence>
<dbReference type="STRING" id="400727.A0A2T7NMH6"/>
<dbReference type="SUPFAM" id="SSF53300">
    <property type="entry name" value="vWA-like"/>
    <property type="match status" value="1"/>
</dbReference>
<dbReference type="PROSITE" id="PS50234">
    <property type="entry name" value="VWFA"/>
    <property type="match status" value="1"/>
</dbReference>
<evidence type="ECO:0000313" key="3">
    <source>
        <dbReference type="EMBL" id="PVD22380.1"/>
    </source>
</evidence>
<feature type="signal peptide" evidence="1">
    <location>
        <begin position="1"/>
        <end position="21"/>
    </location>
</feature>